<dbReference type="EMBL" id="JAGPXF010000008">
    <property type="protein sequence ID" value="KAH7233385.1"/>
    <property type="molecule type" value="Genomic_DNA"/>
</dbReference>
<dbReference type="PANTHER" id="PTHR45763:SF46">
    <property type="entry name" value="AB HYDROLASE-1 DOMAIN-CONTAINING PROTEIN"/>
    <property type="match status" value="1"/>
</dbReference>
<dbReference type="Pfam" id="PF12697">
    <property type="entry name" value="Abhydrolase_6"/>
    <property type="match status" value="1"/>
</dbReference>
<dbReference type="InterPro" id="IPR000073">
    <property type="entry name" value="AB_hydrolase_1"/>
</dbReference>
<feature type="domain" description="AB hydrolase-1" evidence="1">
    <location>
        <begin position="85"/>
        <end position="340"/>
    </location>
</feature>
<organism evidence="2 3">
    <name type="scientific">Fusarium tricinctum</name>
    <dbReference type="NCBI Taxonomy" id="61284"/>
    <lineage>
        <taxon>Eukaryota</taxon>
        <taxon>Fungi</taxon>
        <taxon>Dikarya</taxon>
        <taxon>Ascomycota</taxon>
        <taxon>Pezizomycotina</taxon>
        <taxon>Sordariomycetes</taxon>
        <taxon>Hypocreomycetidae</taxon>
        <taxon>Hypocreales</taxon>
        <taxon>Nectriaceae</taxon>
        <taxon>Fusarium</taxon>
        <taxon>Fusarium tricinctum species complex</taxon>
    </lineage>
</organism>
<dbReference type="AlphaFoldDB" id="A0A8K0W640"/>
<dbReference type="InterPro" id="IPR029058">
    <property type="entry name" value="AB_hydrolase_fold"/>
</dbReference>
<proteinExistence type="predicted"/>
<comment type="caution">
    <text evidence="2">The sequence shown here is derived from an EMBL/GenBank/DDBJ whole genome shotgun (WGS) entry which is preliminary data.</text>
</comment>
<dbReference type="OrthoDB" id="294702at2759"/>
<reference evidence="2" key="1">
    <citation type="journal article" date="2021" name="Nat. Commun.">
        <title>Genetic determinants of endophytism in the Arabidopsis root mycobiome.</title>
        <authorList>
            <person name="Mesny F."/>
            <person name="Miyauchi S."/>
            <person name="Thiergart T."/>
            <person name="Pickel B."/>
            <person name="Atanasova L."/>
            <person name="Karlsson M."/>
            <person name="Huettel B."/>
            <person name="Barry K.W."/>
            <person name="Haridas S."/>
            <person name="Chen C."/>
            <person name="Bauer D."/>
            <person name="Andreopoulos W."/>
            <person name="Pangilinan J."/>
            <person name="LaButti K."/>
            <person name="Riley R."/>
            <person name="Lipzen A."/>
            <person name="Clum A."/>
            <person name="Drula E."/>
            <person name="Henrissat B."/>
            <person name="Kohler A."/>
            <person name="Grigoriev I.V."/>
            <person name="Martin F.M."/>
            <person name="Hacquard S."/>
        </authorList>
    </citation>
    <scope>NUCLEOTIDE SEQUENCE</scope>
    <source>
        <strain evidence="2">MPI-SDFR-AT-0068</strain>
    </source>
</reference>
<evidence type="ECO:0000259" key="1">
    <source>
        <dbReference type="Pfam" id="PF12697"/>
    </source>
</evidence>
<evidence type="ECO:0000313" key="3">
    <source>
        <dbReference type="Proteomes" id="UP000813427"/>
    </source>
</evidence>
<dbReference type="Proteomes" id="UP000813427">
    <property type="component" value="Unassembled WGS sequence"/>
</dbReference>
<dbReference type="GO" id="GO:0016787">
    <property type="term" value="F:hydrolase activity"/>
    <property type="evidence" value="ECO:0007669"/>
    <property type="project" value="UniProtKB-KW"/>
</dbReference>
<dbReference type="PANTHER" id="PTHR45763">
    <property type="entry name" value="HYDROLASE, ALPHA/BETA FOLD FAMILY PROTEIN, EXPRESSED-RELATED"/>
    <property type="match status" value="1"/>
</dbReference>
<sequence>MNITLIRACSRQSFSATAKQIPISSNVLPLQDTHRLSRTITARFSLSSRLKQCRPMSTAVGNIIDLSDGRHLGYHEYGDPKGLPVIYLHGSPDSGVTLSGFEDPLAKRLGVRWIAPDRPGIGHSTYQPNRKVLDYPADLRSLIEHLELDQYRIIGTSGGTGYTLACAQALPRDALLAVGICAGVGPWEAGSAGQSETMRQLMMIWKSQNQEFVKYLENIFLAAAQDPDPSKMEAVWKEQLKGFQPADREVLATPDALQSAVKVFRQVYAQGGAGHGMEMKLITEPWGFQIEDIDYEGIRLWYGSADENTSPEMGRYMAERLPKSVYKEYPGETHYSMWREDLVKEFLEDLMGMGH</sequence>
<accession>A0A8K0W640</accession>
<name>A0A8K0W640_9HYPO</name>
<protein>
    <submittedName>
        <fullName evidence="2">Alpha/Beta hydrolase protein</fullName>
    </submittedName>
</protein>
<dbReference type="SUPFAM" id="SSF53474">
    <property type="entry name" value="alpha/beta-Hydrolases"/>
    <property type="match status" value="1"/>
</dbReference>
<evidence type="ECO:0000313" key="2">
    <source>
        <dbReference type="EMBL" id="KAH7233385.1"/>
    </source>
</evidence>
<dbReference type="Gene3D" id="3.40.50.1820">
    <property type="entry name" value="alpha/beta hydrolase"/>
    <property type="match status" value="1"/>
</dbReference>
<keyword evidence="3" id="KW-1185">Reference proteome</keyword>
<keyword evidence="2" id="KW-0378">Hydrolase</keyword>
<gene>
    <name evidence="2" type="ORF">BKA59DRAFT_488056</name>
</gene>